<dbReference type="Pfam" id="PF03703">
    <property type="entry name" value="bPH_2"/>
    <property type="match status" value="1"/>
</dbReference>
<comment type="caution">
    <text evidence="3">The sequence shown here is derived from an EMBL/GenBank/DDBJ whole genome shotgun (WGS) entry which is preliminary data.</text>
</comment>
<dbReference type="PANTHER" id="PTHR37938">
    <property type="entry name" value="BLL0215 PROTEIN"/>
    <property type="match status" value="1"/>
</dbReference>
<keyword evidence="1" id="KW-0472">Membrane</keyword>
<accession>A0A0G0XLJ6</accession>
<dbReference type="PANTHER" id="PTHR37938:SF1">
    <property type="entry name" value="BLL0215 PROTEIN"/>
    <property type="match status" value="1"/>
</dbReference>
<gene>
    <name evidence="3" type="ORF">UU84_C0039G0009</name>
</gene>
<protein>
    <recommendedName>
        <fullName evidence="2">YdbS-like PH domain-containing protein</fullName>
    </recommendedName>
</protein>
<dbReference type="EMBL" id="LCCE01000039">
    <property type="protein sequence ID" value="KKS25749.1"/>
    <property type="molecule type" value="Genomic_DNA"/>
</dbReference>
<keyword evidence="1" id="KW-1133">Transmembrane helix</keyword>
<proteinExistence type="predicted"/>
<dbReference type="Proteomes" id="UP000033859">
    <property type="component" value="Unassembled WGS sequence"/>
</dbReference>
<evidence type="ECO:0000313" key="3">
    <source>
        <dbReference type="EMBL" id="KKS25749.1"/>
    </source>
</evidence>
<sequence length="188" mass="22270">MKFLSVFTETKYSFEGKEADEKTVALVYRHWFVIFSTLFAFVLLAIMPFVVYAFIQPWLIMWDLTNLFMVALLVYFIIWWNGLFYRITMYLLDTWIITDRRILDNEQHGFFKRILSEMHLSKIQDVTVEIKGLIPSFLNYGNVEVQTAATENKFMFKQVPDPAGLKSLLTEVHNDYAIWRKRDGVPTQ</sequence>
<evidence type="ECO:0000259" key="2">
    <source>
        <dbReference type="Pfam" id="PF03703"/>
    </source>
</evidence>
<dbReference type="InterPro" id="IPR005182">
    <property type="entry name" value="YdbS-like_PH"/>
</dbReference>
<keyword evidence="1" id="KW-0812">Transmembrane</keyword>
<feature type="domain" description="YdbS-like PH" evidence="2">
    <location>
        <begin position="95"/>
        <end position="166"/>
    </location>
</feature>
<feature type="transmembrane region" description="Helical" evidence="1">
    <location>
        <begin position="67"/>
        <end position="92"/>
    </location>
</feature>
<name>A0A0G0XLJ6_9BACT</name>
<feature type="transmembrane region" description="Helical" evidence="1">
    <location>
        <begin position="31"/>
        <end position="55"/>
    </location>
</feature>
<organism evidence="3 4">
    <name type="scientific">Candidatus Yanofskybacteria bacterium GW2011_GWC2_41_9</name>
    <dbReference type="NCBI Taxonomy" id="1619029"/>
    <lineage>
        <taxon>Bacteria</taxon>
        <taxon>Candidatus Yanofskyibacteriota</taxon>
    </lineage>
</organism>
<dbReference type="AlphaFoldDB" id="A0A0G0XLJ6"/>
<reference evidence="3 4" key="1">
    <citation type="journal article" date="2015" name="Nature">
        <title>rRNA introns, odd ribosomes, and small enigmatic genomes across a large radiation of phyla.</title>
        <authorList>
            <person name="Brown C.T."/>
            <person name="Hug L.A."/>
            <person name="Thomas B.C."/>
            <person name="Sharon I."/>
            <person name="Castelle C.J."/>
            <person name="Singh A."/>
            <person name="Wilkins M.J."/>
            <person name="Williams K.H."/>
            <person name="Banfield J.F."/>
        </authorList>
    </citation>
    <scope>NUCLEOTIDE SEQUENCE [LARGE SCALE GENOMIC DNA]</scope>
</reference>
<evidence type="ECO:0000313" key="4">
    <source>
        <dbReference type="Proteomes" id="UP000033859"/>
    </source>
</evidence>
<evidence type="ECO:0000256" key="1">
    <source>
        <dbReference type="SAM" id="Phobius"/>
    </source>
</evidence>